<evidence type="ECO:0000256" key="5">
    <source>
        <dbReference type="ARBA" id="ARBA00023136"/>
    </source>
</evidence>
<dbReference type="Pfam" id="PF02687">
    <property type="entry name" value="FtsX"/>
    <property type="match status" value="1"/>
</dbReference>
<dbReference type="PANTHER" id="PTHR30572">
    <property type="entry name" value="MEMBRANE COMPONENT OF TRANSPORTER-RELATED"/>
    <property type="match status" value="1"/>
</dbReference>
<keyword evidence="3 7" id="KW-0812">Transmembrane</keyword>
<accession>A0A5B9E3J8</accession>
<keyword evidence="2" id="KW-1003">Cell membrane</keyword>
<protein>
    <submittedName>
        <fullName evidence="10">FtsX-like permease family protein</fullName>
    </submittedName>
</protein>
<organism evidence="10 11">
    <name type="scientific">Rhodanobacter glycinis</name>
    <dbReference type="NCBI Taxonomy" id="582702"/>
    <lineage>
        <taxon>Bacteria</taxon>
        <taxon>Pseudomonadati</taxon>
        <taxon>Pseudomonadota</taxon>
        <taxon>Gammaproteobacteria</taxon>
        <taxon>Lysobacterales</taxon>
        <taxon>Rhodanobacteraceae</taxon>
        <taxon>Rhodanobacter</taxon>
    </lineage>
</organism>
<evidence type="ECO:0000259" key="8">
    <source>
        <dbReference type="Pfam" id="PF02687"/>
    </source>
</evidence>
<feature type="domain" description="ABC3 transporter permease C-terminal" evidence="8">
    <location>
        <begin position="293"/>
        <end position="404"/>
    </location>
</feature>
<proteinExistence type="inferred from homology"/>
<evidence type="ECO:0000313" key="11">
    <source>
        <dbReference type="Proteomes" id="UP000321807"/>
    </source>
</evidence>
<feature type="domain" description="MacB-like periplasmic core" evidence="9">
    <location>
        <begin position="72"/>
        <end position="251"/>
    </location>
</feature>
<dbReference type="InterPro" id="IPR003838">
    <property type="entry name" value="ABC3_permease_C"/>
</dbReference>
<keyword evidence="5 7" id="KW-0472">Membrane</keyword>
<dbReference type="KEGG" id="rgl:CS053_14305"/>
<evidence type="ECO:0000256" key="2">
    <source>
        <dbReference type="ARBA" id="ARBA00022475"/>
    </source>
</evidence>
<comment type="similarity">
    <text evidence="6">Belongs to the ABC-4 integral membrane protein family.</text>
</comment>
<name>A0A5B9E3J8_9GAMM</name>
<feature type="transmembrane region" description="Helical" evidence="7">
    <location>
        <begin position="342"/>
        <end position="363"/>
    </location>
</feature>
<dbReference type="EMBL" id="CP042807">
    <property type="protein sequence ID" value="QEE25545.1"/>
    <property type="molecule type" value="Genomic_DNA"/>
</dbReference>
<comment type="subcellular location">
    <subcellularLocation>
        <location evidence="1">Cell membrane</location>
        <topology evidence="1">Multi-pass membrane protein</topology>
    </subcellularLocation>
</comment>
<dbReference type="GO" id="GO:0022857">
    <property type="term" value="F:transmembrane transporter activity"/>
    <property type="evidence" value="ECO:0007669"/>
    <property type="project" value="TreeGrafter"/>
</dbReference>
<dbReference type="PANTHER" id="PTHR30572:SF4">
    <property type="entry name" value="ABC TRANSPORTER PERMEASE YTRF"/>
    <property type="match status" value="1"/>
</dbReference>
<sequence>MRHIVKPLLRHRMMPLLVVLQVALACAIACNALFLLQQKLVPILTPDGVGQPQQLVVAWNLAPRGQPWPVSTLRQTAAELRAIPGVTVVSLAGSWPMETMAQMTGTVLADGRDGKADAVIYIGDHLRSTLDLKLVAGRDFSATEDAVVYKNIGIDDDGPTIITRALANRLFPDGHALGKVIRIGDQADAGRRTVVGVVAHLMRNKFSQDNREDIDYSMLFPGTPSNWPVPMFGVRVRSAAEVASVLKAVKATVQRELGPNMIQGIDPAYETYGDMRQRMLAQPKAAVWLLSGVSLIVLLVALVGIMGMTSYWVQQRTRQIGIRRALGAKRSDILHHIQWENLMVMSAGILLGMVLAYAVNLWLMRHYELTRLPWQYLPLGAVLMLALGQLAVLSPALRAAKVPPVVATRSV</sequence>
<gene>
    <name evidence="10" type="ORF">CS053_14305</name>
</gene>
<dbReference type="RefSeq" id="WP_147627890.1">
    <property type="nucleotide sequence ID" value="NZ_CP042807.1"/>
</dbReference>
<feature type="transmembrane region" description="Helical" evidence="7">
    <location>
        <begin position="285"/>
        <end position="313"/>
    </location>
</feature>
<dbReference type="InterPro" id="IPR025857">
    <property type="entry name" value="MacB_PCD"/>
</dbReference>
<evidence type="ECO:0000256" key="7">
    <source>
        <dbReference type="SAM" id="Phobius"/>
    </source>
</evidence>
<dbReference type="Proteomes" id="UP000321807">
    <property type="component" value="Chromosome"/>
</dbReference>
<dbReference type="PROSITE" id="PS51257">
    <property type="entry name" value="PROKAR_LIPOPROTEIN"/>
    <property type="match status" value="1"/>
</dbReference>
<dbReference type="AlphaFoldDB" id="A0A5B9E3J8"/>
<evidence type="ECO:0000256" key="6">
    <source>
        <dbReference type="ARBA" id="ARBA00038076"/>
    </source>
</evidence>
<dbReference type="GO" id="GO:0005886">
    <property type="term" value="C:plasma membrane"/>
    <property type="evidence" value="ECO:0007669"/>
    <property type="project" value="UniProtKB-SubCell"/>
</dbReference>
<reference evidence="10 11" key="1">
    <citation type="submission" date="2019-08" db="EMBL/GenBank/DDBJ databases">
        <title>Complete genome sequence of Rhodanobacter glycinis strain T01E-68 isolated from tomato root.</title>
        <authorList>
            <person name="Weon H.-Y."/>
            <person name="Lee S.A."/>
        </authorList>
    </citation>
    <scope>NUCLEOTIDE SEQUENCE [LARGE SCALE GENOMIC DNA]</scope>
    <source>
        <strain evidence="10 11">T01E-68</strain>
    </source>
</reference>
<evidence type="ECO:0000256" key="1">
    <source>
        <dbReference type="ARBA" id="ARBA00004651"/>
    </source>
</evidence>
<feature type="transmembrane region" description="Helical" evidence="7">
    <location>
        <begin position="375"/>
        <end position="393"/>
    </location>
</feature>
<evidence type="ECO:0000256" key="4">
    <source>
        <dbReference type="ARBA" id="ARBA00022989"/>
    </source>
</evidence>
<dbReference type="Pfam" id="PF12704">
    <property type="entry name" value="MacB_PCD"/>
    <property type="match status" value="1"/>
</dbReference>
<evidence type="ECO:0000256" key="3">
    <source>
        <dbReference type="ARBA" id="ARBA00022692"/>
    </source>
</evidence>
<evidence type="ECO:0000259" key="9">
    <source>
        <dbReference type="Pfam" id="PF12704"/>
    </source>
</evidence>
<keyword evidence="4 7" id="KW-1133">Transmembrane helix</keyword>
<dbReference type="InterPro" id="IPR050250">
    <property type="entry name" value="Macrolide_Exporter_MacB"/>
</dbReference>
<evidence type="ECO:0000313" key="10">
    <source>
        <dbReference type="EMBL" id="QEE25545.1"/>
    </source>
</evidence>